<organism evidence="1 2">
    <name type="scientific">Ensete ventricosum</name>
    <name type="common">Abyssinian banana</name>
    <name type="synonym">Musa ensete</name>
    <dbReference type="NCBI Taxonomy" id="4639"/>
    <lineage>
        <taxon>Eukaryota</taxon>
        <taxon>Viridiplantae</taxon>
        <taxon>Streptophyta</taxon>
        <taxon>Embryophyta</taxon>
        <taxon>Tracheophyta</taxon>
        <taxon>Spermatophyta</taxon>
        <taxon>Magnoliopsida</taxon>
        <taxon>Liliopsida</taxon>
        <taxon>Zingiberales</taxon>
        <taxon>Musaceae</taxon>
        <taxon>Ensete</taxon>
    </lineage>
</organism>
<sequence length="123" mass="12875">MRTVLRSFKIKRGMIILFLKGCLSPLLAPSTPLSLPSLPLRRRRLPFAVGSRPAKGRPPLQPASSLLLAAGLAAGGSLLRVPRCQRLLPVVPVGVALAGCFPMGGCYPLQAGPGRPSSSLLSL</sequence>
<dbReference type="Proteomes" id="UP000287651">
    <property type="component" value="Unassembled WGS sequence"/>
</dbReference>
<proteinExistence type="predicted"/>
<reference evidence="1 2" key="1">
    <citation type="journal article" date="2014" name="Agronomy (Basel)">
        <title>A Draft Genome Sequence for Ensete ventricosum, the Drought-Tolerant Tree Against Hunger.</title>
        <authorList>
            <person name="Harrison J."/>
            <person name="Moore K.A."/>
            <person name="Paszkiewicz K."/>
            <person name="Jones T."/>
            <person name="Grant M."/>
            <person name="Ambacheew D."/>
            <person name="Muzemil S."/>
            <person name="Studholme D.J."/>
        </authorList>
    </citation>
    <scope>NUCLEOTIDE SEQUENCE [LARGE SCALE GENOMIC DNA]</scope>
</reference>
<accession>A0A426X221</accession>
<name>A0A426X221_ENSVE</name>
<protein>
    <submittedName>
        <fullName evidence="1">Uncharacterized protein</fullName>
    </submittedName>
</protein>
<dbReference type="AlphaFoldDB" id="A0A426X221"/>
<evidence type="ECO:0000313" key="1">
    <source>
        <dbReference type="EMBL" id="RRT33500.1"/>
    </source>
</evidence>
<comment type="caution">
    <text evidence="1">The sequence shown here is derived from an EMBL/GenBank/DDBJ whole genome shotgun (WGS) entry which is preliminary data.</text>
</comment>
<evidence type="ECO:0000313" key="2">
    <source>
        <dbReference type="Proteomes" id="UP000287651"/>
    </source>
</evidence>
<gene>
    <name evidence="1" type="ORF">B296_00039177</name>
</gene>
<dbReference type="EMBL" id="AMZH03028839">
    <property type="protein sequence ID" value="RRT33500.1"/>
    <property type="molecule type" value="Genomic_DNA"/>
</dbReference>